<keyword evidence="4" id="KW-0540">Nuclease</keyword>
<feature type="domain" description="DUF8040" evidence="9">
    <location>
        <begin position="44"/>
        <end position="133"/>
    </location>
</feature>
<dbReference type="PANTHER" id="PTHR22930">
    <property type="match status" value="1"/>
</dbReference>
<evidence type="ECO:0000256" key="2">
    <source>
        <dbReference type="ARBA" id="ARBA00004123"/>
    </source>
</evidence>
<dbReference type="EMBL" id="CARXXK010000001">
    <property type="protein sequence ID" value="CAI6344984.1"/>
    <property type="molecule type" value="Genomic_DNA"/>
</dbReference>
<keyword evidence="6" id="KW-0378">Hydrolase</keyword>
<dbReference type="PANTHER" id="PTHR22930:SF269">
    <property type="entry name" value="NUCLEASE HARBI1-LIKE PROTEIN"/>
    <property type="match status" value="1"/>
</dbReference>
<gene>
    <name evidence="10" type="ORF">MEUPH1_LOCUS2050</name>
</gene>
<proteinExistence type="inferred from homology"/>
<dbReference type="Pfam" id="PF13359">
    <property type="entry name" value="DDE_Tnp_4"/>
    <property type="match status" value="1"/>
</dbReference>
<keyword evidence="11" id="KW-1185">Reference proteome</keyword>
<reference evidence="10 11" key="1">
    <citation type="submission" date="2023-01" db="EMBL/GenBank/DDBJ databases">
        <authorList>
            <person name="Whitehead M."/>
        </authorList>
    </citation>
    <scope>NUCLEOTIDE SEQUENCE [LARGE SCALE GENOMIC DNA]</scope>
</reference>
<protein>
    <recommendedName>
        <fullName evidence="12">DDE Tnp4 domain-containing protein</fullName>
    </recommendedName>
</protein>
<dbReference type="Pfam" id="PF26138">
    <property type="entry name" value="DUF8040"/>
    <property type="match status" value="1"/>
</dbReference>
<evidence type="ECO:0000256" key="1">
    <source>
        <dbReference type="ARBA" id="ARBA00001968"/>
    </source>
</evidence>
<dbReference type="InterPro" id="IPR027806">
    <property type="entry name" value="HARBI1_dom"/>
</dbReference>
<sequence>MEYNSSSDDEWDSFLLESPIFKSRKRYWVHELWQQRDDSGEFQNVCTVIKNYPSKFYNYFRMDISTFEYILNAIKNDLTKYSNFRRCIEPEEKLAVTLRYLSTGMSFRALALCFKMHNTTVGAIVYEVCDAIWNRLSTTHLSIPTPEDFLSIANEFNVKWNFPHCIGCIDGKHIRLRSPTHSGTMYYNYKHFFSIVLQGVSDANYKFIFVDVGAYGKQSDGGTYASSTLSTFINNENNLPKSSNLDGTSVEVPFFMLGDDAYPLKHNIMKPFSKRLLSKEEGIYNYRHARARRCVENAFGIMVSKWRLLHKPIETTVDNAIKIVQCICLLHNLIIDKEGQPCAQTLISAASSYENDRNEKNVRTNVIRPFNRSSNLATFVRDTLKNYFISPIGSISFQEQYANVQK</sequence>
<keyword evidence="7" id="KW-0539">Nucleus</keyword>
<feature type="domain" description="DDE Tnp4" evidence="8">
    <location>
        <begin position="169"/>
        <end position="332"/>
    </location>
</feature>
<organism evidence="10 11">
    <name type="scientific">Macrosiphum euphorbiae</name>
    <name type="common">potato aphid</name>
    <dbReference type="NCBI Taxonomy" id="13131"/>
    <lineage>
        <taxon>Eukaryota</taxon>
        <taxon>Metazoa</taxon>
        <taxon>Ecdysozoa</taxon>
        <taxon>Arthropoda</taxon>
        <taxon>Hexapoda</taxon>
        <taxon>Insecta</taxon>
        <taxon>Pterygota</taxon>
        <taxon>Neoptera</taxon>
        <taxon>Paraneoptera</taxon>
        <taxon>Hemiptera</taxon>
        <taxon>Sternorrhyncha</taxon>
        <taxon>Aphidomorpha</taxon>
        <taxon>Aphidoidea</taxon>
        <taxon>Aphididae</taxon>
        <taxon>Macrosiphini</taxon>
        <taxon>Macrosiphum</taxon>
    </lineage>
</organism>
<evidence type="ECO:0000259" key="8">
    <source>
        <dbReference type="Pfam" id="PF13359"/>
    </source>
</evidence>
<comment type="cofactor">
    <cofactor evidence="1">
        <name>a divalent metal cation</name>
        <dbReference type="ChEBI" id="CHEBI:60240"/>
    </cofactor>
</comment>
<evidence type="ECO:0008006" key="12">
    <source>
        <dbReference type="Google" id="ProtNLM"/>
    </source>
</evidence>
<accession>A0AAV0VL95</accession>
<evidence type="ECO:0000256" key="3">
    <source>
        <dbReference type="ARBA" id="ARBA00006958"/>
    </source>
</evidence>
<dbReference type="InterPro" id="IPR058353">
    <property type="entry name" value="DUF8040"/>
</dbReference>
<evidence type="ECO:0000256" key="4">
    <source>
        <dbReference type="ARBA" id="ARBA00022722"/>
    </source>
</evidence>
<comment type="similarity">
    <text evidence="3">Belongs to the HARBI1 family.</text>
</comment>
<evidence type="ECO:0000313" key="10">
    <source>
        <dbReference type="EMBL" id="CAI6344984.1"/>
    </source>
</evidence>
<evidence type="ECO:0000259" key="9">
    <source>
        <dbReference type="Pfam" id="PF26138"/>
    </source>
</evidence>
<comment type="caution">
    <text evidence="10">The sequence shown here is derived from an EMBL/GenBank/DDBJ whole genome shotgun (WGS) entry which is preliminary data.</text>
</comment>
<dbReference type="GO" id="GO:0005634">
    <property type="term" value="C:nucleus"/>
    <property type="evidence" value="ECO:0007669"/>
    <property type="project" value="UniProtKB-SubCell"/>
</dbReference>
<dbReference type="InterPro" id="IPR045249">
    <property type="entry name" value="HARBI1-like"/>
</dbReference>
<dbReference type="GO" id="GO:0046872">
    <property type="term" value="F:metal ion binding"/>
    <property type="evidence" value="ECO:0007669"/>
    <property type="project" value="UniProtKB-KW"/>
</dbReference>
<evidence type="ECO:0000313" key="11">
    <source>
        <dbReference type="Proteomes" id="UP001160148"/>
    </source>
</evidence>
<dbReference type="GO" id="GO:0004518">
    <property type="term" value="F:nuclease activity"/>
    <property type="evidence" value="ECO:0007669"/>
    <property type="project" value="UniProtKB-KW"/>
</dbReference>
<keyword evidence="5" id="KW-0479">Metal-binding</keyword>
<evidence type="ECO:0000256" key="6">
    <source>
        <dbReference type="ARBA" id="ARBA00022801"/>
    </source>
</evidence>
<evidence type="ECO:0000256" key="7">
    <source>
        <dbReference type="ARBA" id="ARBA00023242"/>
    </source>
</evidence>
<evidence type="ECO:0000256" key="5">
    <source>
        <dbReference type="ARBA" id="ARBA00022723"/>
    </source>
</evidence>
<dbReference type="GO" id="GO:0016787">
    <property type="term" value="F:hydrolase activity"/>
    <property type="evidence" value="ECO:0007669"/>
    <property type="project" value="UniProtKB-KW"/>
</dbReference>
<comment type="subcellular location">
    <subcellularLocation>
        <location evidence="2">Nucleus</location>
    </subcellularLocation>
</comment>
<name>A0AAV0VL95_9HEMI</name>
<dbReference type="Proteomes" id="UP001160148">
    <property type="component" value="Unassembled WGS sequence"/>
</dbReference>
<dbReference type="AlphaFoldDB" id="A0AAV0VL95"/>